<reference evidence="1 2" key="1">
    <citation type="submission" date="2018-03" db="EMBL/GenBank/DDBJ databases">
        <title>Genomic Encyclopedia of Archaeal and Bacterial Type Strains, Phase II (KMG-II): from individual species to whole genera.</title>
        <authorList>
            <person name="Goeker M."/>
        </authorList>
    </citation>
    <scope>NUCLEOTIDE SEQUENCE [LARGE SCALE GENOMIC DNA]</scope>
    <source>
        <strain evidence="1 2">DSM 43146</strain>
    </source>
</reference>
<gene>
    <name evidence="1" type="ORF">CLV67_13236</name>
</gene>
<sequence>MSGSKVAAFRRVLTGVIVASVLGGCSETPARDMPEPAIPQVVPVVEMKTLTLPLDRYAPDTAQYSLVEHARVVLIIECLRGFGIDHEIPPPSPPGPSGKYAERYGIADAAQARTHGYHPAPQDTEAAGQAGDFSLKPEARAIATGQVATAAGRKVPAGGCTGEADRKLLEGVKYDLPELFYEKLFSEAFDRARNDSRVRSAYAVWSACMTKSGFKYPDPWAANNDPRWLESEVASKDEIATATADVTCKQESNLVNIFAAVERAYHEQVIERNPAPFAKLEARLQAQVRNAQAVTAA</sequence>
<dbReference type="PROSITE" id="PS51257">
    <property type="entry name" value="PROKAR_LIPOPROTEIN"/>
    <property type="match status" value="1"/>
</dbReference>
<name>A0A2T0JTJ4_9ACTN</name>
<dbReference type="Proteomes" id="UP000239415">
    <property type="component" value="Unassembled WGS sequence"/>
</dbReference>
<evidence type="ECO:0000313" key="1">
    <source>
        <dbReference type="EMBL" id="PRX10978.1"/>
    </source>
</evidence>
<proteinExistence type="predicted"/>
<keyword evidence="2" id="KW-1185">Reference proteome</keyword>
<organism evidence="1 2">
    <name type="scientific">Actinoplanes italicus</name>
    <dbReference type="NCBI Taxonomy" id="113567"/>
    <lineage>
        <taxon>Bacteria</taxon>
        <taxon>Bacillati</taxon>
        <taxon>Actinomycetota</taxon>
        <taxon>Actinomycetes</taxon>
        <taxon>Micromonosporales</taxon>
        <taxon>Micromonosporaceae</taxon>
        <taxon>Actinoplanes</taxon>
    </lineage>
</organism>
<dbReference type="AlphaFoldDB" id="A0A2T0JTJ4"/>
<protein>
    <submittedName>
        <fullName evidence="1">Uncharacterized protein</fullName>
    </submittedName>
</protein>
<dbReference type="EMBL" id="PVMZ01000032">
    <property type="protein sequence ID" value="PRX10978.1"/>
    <property type="molecule type" value="Genomic_DNA"/>
</dbReference>
<accession>A0A2T0JTJ4</accession>
<evidence type="ECO:0000313" key="2">
    <source>
        <dbReference type="Proteomes" id="UP000239415"/>
    </source>
</evidence>
<comment type="caution">
    <text evidence="1">The sequence shown here is derived from an EMBL/GenBank/DDBJ whole genome shotgun (WGS) entry which is preliminary data.</text>
</comment>